<feature type="domain" description="Amidase" evidence="5">
    <location>
        <begin position="66"/>
        <end position="521"/>
    </location>
</feature>
<proteinExistence type="inferred from homology"/>
<evidence type="ECO:0000256" key="1">
    <source>
        <dbReference type="ARBA" id="ARBA00009199"/>
    </source>
</evidence>
<feature type="binding site" evidence="4">
    <location>
        <position position="171"/>
    </location>
    <ligand>
        <name>substrate</name>
    </ligand>
</feature>
<evidence type="ECO:0000259" key="5">
    <source>
        <dbReference type="Pfam" id="PF01425"/>
    </source>
</evidence>
<keyword evidence="2" id="KW-0378">Hydrolase</keyword>
<sequence>MTQKHAFDVASKRSWQDVVAAKRKEQATLIQQYLDRGFSSSAQLTSIVDIETIPAKILARETTTLDVITAHIDRAIGAHRRTNCLTELLFAEAIETATRLDEHLKSTGSLIGPFHGVPITLKDQFNVKGYDTTLGYVGRAFRPAAEDGHIVEVLRKAGAIVLAKTNLPQSIMWCETDNPLWGLTTNPLNPAFTPGGSTGGEACVLHFGGSLLGWGTDIGGSIRIPSHMNGLFGLKPTSSRLSYVGVPVSTEGQQHVPSAVGPMARSMDSLVFTMKTLLDAKPWNADPAVTPKSWDDIAFSEAQNRPLTIGVMYDDGVVKVHPPIERVLFEMTRALKAAGHEVIMWDPSLHADCIQVMDQYYTSDGGEDIRRDVAAGGEPMIPHVEALVNRAPAISVYDYWQLNKQKIRLQKAYYDKWNACQGPSGRKVDVLLTPTMPHTALPHKGCRWVGYTKIWNFLDYPAVVFPAGRADKQRDGGLDSNHVPRNEADAWNWSRYDCVSMHGHPVGLQIIGPRFSEETVLGAARMCGSLLSHEEPYVNGATDSTSAFDWSALLTT</sequence>
<dbReference type="PIRSF" id="PIRSF001221">
    <property type="entry name" value="Amidase_fungi"/>
    <property type="match status" value="1"/>
</dbReference>
<dbReference type="STRING" id="1664694.A0A0N1NZW4"/>
<dbReference type="Pfam" id="PF01425">
    <property type="entry name" value="Amidase"/>
    <property type="match status" value="1"/>
</dbReference>
<accession>A0A0N1NZW4</accession>
<dbReference type="Proteomes" id="UP000038010">
    <property type="component" value="Unassembled WGS sequence"/>
</dbReference>
<evidence type="ECO:0000256" key="3">
    <source>
        <dbReference type="PIRSR" id="PIRSR001221-1"/>
    </source>
</evidence>
<name>A0A0N1NZW4_9EURO</name>
<dbReference type="GeneID" id="28732612"/>
<dbReference type="AlphaFoldDB" id="A0A0N1NZW4"/>
<dbReference type="GO" id="GO:0016787">
    <property type="term" value="F:hydrolase activity"/>
    <property type="evidence" value="ECO:0007669"/>
    <property type="project" value="UniProtKB-KW"/>
</dbReference>
<organism evidence="6 7">
    <name type="scientific">Cyphellophora attinorum</name>
    <dbReference type="NCBI Taxonomy" id="1664694"/>
    <lineage>
        <taxon>Eukaryota</taxon>
        <taxon>Fungi</taxon>
        <taxon>Dikarya</taxon>
        <taxon>Ascomycota</taxon>
        <taxon>Pezizomycotina</taxon>
        <taxon>Eurotiomycetes</taxon>
        <taxon>Chaetothyriomycetidae</taxon>
        <taxon>Chaetothyriales</taxon>
        <taxon>Cyphellophoraceae</taxon>
        <taxon>Cyphellophora</taxon>
    </lineage>
</organism>
<feature type="binding site" evidence="4">
    <location>
        <begin position="218"/>
        <end position="221"/>
    </location>
    <ligand>
        <name>substrate</name>
    </ligand>
</feature>
<dbReference type="PANTHER" id="PTHR46072:SF2">
    <property type="entry name" value="AMIDASE (EUROFUNG)"/>
    <property type="match status" value="1"/>
</dbReference>
<dbReference type="Gene3D" id="3.90.1300.10">
    <property type="entry name" value="Amidase signature (AS) domain"/>
    <property type="match status" value="1"/>
</dbReference>
<dbReference type="OrthoDB" id="6428749at2759"/>
<dbReference type="SUPFAM" id="SSF75304">
    <property type="entry name" value="Amidase signature (AS) enzymes"/>
    <property type="match status" value="1"/>
</dbReference>
<evidence type="ECO:0000313" key="7">
    <source>
        <dbReference type="Proteomes" id="UP000038010"/>
    </source>
</evidence>
<feature type="binding site" evidence="4">
    <location>
        <position position="197"/>
    </location>
    <ligand>
        <name>substrate</name>
    </ligand>
</feature>
<feature type="active site" description="Acyl-ester intermediate" evidence="3">
    <location>
        <position position="221"/>
    </location>
</feature>
<dbReference type="PANTHER" id="PTHR46072">
    <property type="entry name" value="AMIDASE-RELATED-RELATED"/>
    <property type="match status" value="1"/>
</dbReference>
<dbReference type="InterPro" id="IPR036928">
    <property type="entry name" value="AS_sf"/>
</dbReference>
<protein>
    <submittedName>
        <fullName evidence="6">Acetamidase</fullName>
    </submittedName>
</protein>
<keyword evidence="7" id="KW-1185">Reference proteome</keyword>
<gene>
    <name evidence="6" type="ORF">AB675_1185</name>
</gene>
<dbReference type="VEuPathDB" id="FungiDB:AB675_1185"/>
<comment type="caution">
    <text evidence="6">The sequence shown here is derived from an EMBL/GenBank/DDBJ whole genome shotgun (WGS) entry which is preliminary data.</text>
</comment>
<feature type="active site" description="Charge relay system" evidence="3">
    <location>
        <position position="197"/>
    </location>
</feature>
<dbReference type="EMBL" id="LFJN01000020">
    <property type="protein sequence ID" value="KPI38036.1"/>
    <property type="molecule type" value="Genomic_DNA"/>
</dbReference>
<evidence type="ECO:0000256" key="2">
    <source>
        <dbReference type="ARBA" id="ARBA00022801"/>
    </source>
</evidence>
<evidence type="ECO:0000313" key="6">
    <source>
        <dbReference type="EMBL" id="KPI38036.1"/>
    </source>
</evidence>
<dbReference type="InterPro" id="IPR023631">
    <property type="entry name" value="Amidase_dom"/>
</dbReference>
<dbReference type="RefSeq" id="XP_017997999.1">
    <property type="nucleotide sequence ID" value="XM_018140742.1"/>
</dbReference>
<evidence type="ECO:0000256" key="4">
    <source>
        <dbReference type="PIRSR" id="PIRSR001221-2"/>
    </source>
</evidence>
<reference evidence="6 7" key="1">
    <citation type="submission" date="2015-06" db="EMBL/GenBank/DDBJ databases">
        <title>Draft genome of the ant-associated black yeast Phialophora attae CBS 131958.</title>
        <authorList>
            <person name="Moreno L.F."/>
            <person name="Stielow B.J."/>
            <person name="de Hoog S."/>
            <person name="Vicente V.A."/>
            <person name="Weiss V.A."/>
            <person name="de Vries M."/>
            <person name="Cruz L.M."/>
            <person name="Souza E.M."/>
        </authorList>
    </citation>
    <scope>NUCLEOTIDE SEQUENCE [LARGE SCALE GENOMIC DNA]</scope>
    <source>
        <strain evidence="6 7">CBS 131958</strain>
    </source>
</reference>
<comment type="similarity">
    <text evidence="1">Belongs to the amidase family.</text>
</comment>
<feature type="active site" description="Charge relay system" evidence="3">
    <location>
        <position position="122"/>
    </location>
</feature>